<evidence type="ECO:0000313" key="3">
    <source>
        <dbReference type="Proteomes" id="UP000596202"/>
    </source>
</evidence>
<dbReference type="Pfam" id="PF13585">
    <property type="entry name" value="CHU_C"/>
    <property type="match status" value="1"/>
</dbReference>
<proteinExistence type="predicted"/>
<dbReference type="EMBL" id="CP068108">
    <property type="protein sequence ID" value="QQT98858.1"/>
    <property type="molecule type" value="Genomic_DNA"/>
</dbReference>
<dbReference type="InterPro" id="IPR003961">
    <property type="entry name" value="FN3_dom"/>
</dbReference>
<accession>A0A9Q6ZEW4</accession>
<dbReference type="PROSITE" id="PS50853">
    <property type="entry name" value="FN3"/>
    <property type="match status" value="1"/>
</dbReference>
<dbReference type="GeneID" id="93528305"/>
<protein>
    <submittedName>
        <fullName evidence="2">T9SS C-terminal target domain-containing protein</fullName>
    </submittedName>
</protein>
<dbReference type="Proteomes" id="UP000596202">
    <property type="component" value="Chromosome"/>
</dbReference>
<dbReference type="RefSeq" id="WP_002986112.1">
    <property type="nucleotide sequence ID" value="NZ_CP068108.1"/>
</dbReference>
<dbReference type="Gene3D" id="2.60.40.4070">
    <property type="match status" value="1"/>
</dbReference>
<dbReference type="InterPro" id="IPR026341">
    <property type="entry name" value="T9SS_type_B"/>
</dbReference>
<gene>
    <name evidence="2" type="ORF">I6I88_11595</name>
</gene>
<dbReference type="Gene3D" id="2.60.40.10">
    <property type="entry name" value="Immunoglobulins"/>
    <property type="match status" value="1"/>
</dbReference>
<dbReference type="Gene3D" id="2.60.120.200">
    <property type="match status" value="1"/>
</dbReference>
<sequence length="1434" mass="162318">MSIGKNQTKLFLTIILTFLFVPILVLSLNKTNGYTILDQTLNETEVMDCSQPITSIPFIEYFTSNSESVSCWSVASPITSRVTWKIDSPTADPATNRNSANILINNDLTQTEDAWLISPKVKLTGNQRLRFLYKIGDAAQDPSNISRFGQFNFRVLLSTTGPLEENFTHQIFYHNNFEAYGGGYREVVVNLKNENNQAFIGDINLAFQVARNTGDNCVFFITNVIIEDIPIVQPEPTPVDLPYFTDFENESSFAFIHDDTNAWHIGTATNNGGNKALYISDNQGQTNTYTTTKEQVSLTYIPFNLPEDITSLYIDFDARILGEVGKDKLNIYAVLPGNNYIPRVPISSRLIHPAPKIRPPFNEQSNTFIPVSFEIPVIKNNPLIPFWDLSPYYYLIFEWGNDNTNGAQPPIAIDNLTINYANCQNSTILTAVTPTTAQISATDLTSTYDLIITTGSSNLTLYRNSTPTHANVTFPYQLENLTPNTIYTIYYRRICGDSGKSEWSRTQLITEQIPATLPYFEDFEGDDNWFLTNGPRLTRRDNHWIISNVISRTGNKSLHIANDTIPNYNYYALADLWVSTHRDILIPEDANEINISFDYHVGGRIINNIPKDYFKLSYSAMGSNTRTDIGQPYYLNSNGWQTESFVVNVSEWQGRMMRLHFQWFTGLNLPSQPPIAIDNLKIEVTDCLSPTDLQATFIDQNTAVELSWTPQGNATQWEVFITEQGQDPPTETSTGILVDTNPILRVESPVEGRYYTYYVRSRCENRVDGKSIWSIPKTYGYFNAYSCADLQGSEVDLPQNENNQYILCGKETHKQTLTIDYAEARKTDDYVVESIPFAPPYPLFGEETTELNTATTWSSVIDLGFDFCFYGQTYNKALLSPNGAITFSIAGTTTNGRYTPNSNTPLVLNQPIPNASTGTEAPYLNAIFGALQTIDTTQAPADYSINYKTYGEYPCRSFVFNLYRVPLAEQDPITLYFEDLQTIQVVLYEGTNSIEIYLKNKPLVVADDGNTNINSLLGIQNSDGTLAHVPFQRNTNQWVAFEEAWRFVPHGESSVDFKWYKDGAIYSTDKEIDITVDETVNYTARATYTSCLGDKRVLERVYSFIKDDITLPPLPDFYNCSTTIEDEVAIEIDSHKAAIKATLQTIEDFDFDIDYYLDFELTQPLTGSLLVKNRRMIYVKVTNLNTGCIKTSSFEVIRQLPIKMSQLEHIETCSQYILPQLKENEAYFSAPQGQGRKFKSGDRYDILGLSTLYIYPENSEHDCINETSFSLLLHPEIEVDYLEDQVVQCENFILPPLTVNNHYYTEPNGQGIELFAGTEIVSSTTLYIFAKDDTTDFGCTNEHSFTIEYKDCPIPKGFSPNGDGNNDTFDLTYHQVESIKIYNRNGLEVYRHGKGYTKQWDGKDKSGKILPAGTYFYVLESDGKTKSGWVQLSY</sequence>
<dbReference type="OrthoDB" id="608579at2"/>
<evidence type="ECO:0000313" key="2">
    <source>
        <dbReference type="EMBL" id="QQT98858.1"/>
    </source>
</evidence>
<dbReference type="SUPFAM" id="SSF49265">
    <property type="entry name" value="Fibronectin type III"/>
    <property type="match status" value="1"/>
</dbReference>
<organism evidence="2 3">
    <name type="scientific">Myroides odoratus</name>
    <name type="common">Flavobacterium odoratum</name>
    <dbReference type="NCBI Taxonomy" id="256"/>
    <lineage>
        <taxon>Bacteria</taxon>
        <taxon>Pseudomonadati</taxon>
        <taxon>Bacteroidota</taxon>
        <taxon>Flavobacteriia</taxon>
        <taxon>Flavobacteriales</taxon>
        <taxon>Flavobacteriaceae</taxon>
        <taxon>Myroides</taxon>
    </lineage>
</organism>
<reference evidence="2 3" key="1">
    <citation type="submission" date="2021-01" db="EMBL/GenBank/DDBJ databases">
        <title>FDA dAtabase for Regulatory Grade micrObial Sequences (FDA-ARGOS): Supporting development and validation of Infectious Disease Dx tests.</title>
        <authorList>
            <person name="Sproer C."/>
            <person name="Gronow S."/>
            <person name="Severitt S."/>
            <person name="Schroder I."/>
            <person name="Tallon L."/>
            <person name="Sadzewicz L."/>
            <person name="Zhao X."/>
            <person name="Boylan J."/>
            <person name="Ott S."/>
            <person name="Bowen H."/>
            <person name="Vavikolanu K."/>
            <person name="Mehta A."/>
            <person name="Aluvathingal J."/>
            <person name="Nadendla S."/>
            <person name="Lowell S."/>
            <person name="Myers T."/>
            <person name="Yan Y."/>
            <person name="Sichtig H."/>
        </authorList>
    </citation>
    <scope>NUCLEOTIDE SEQUENCE [LARGE SCALE GENOMIC DNA]</scope>
    <source>
        <strain evidence="2 3">FDAARGOS_1131</strain>
    </source>
</reference>
<feature type="domain" description="Fibronectin type-III" evidence="1">
    <location>
        <begin position="689"/>
        <end position="781"/>
    </location>
</feature>
<dbReference type="InterPro" id="IPR013783">
    <property type="entry name" value="Ig-like_fold"/>
</dbReference>
<dbReference type="InterPro" id="IPR036116">
    <property type="entry name" value="FN3_sf"/>
</dbReference>
<name>A0A9Q6ZEW4_MYROD</name>
<dbReference type="NCBIfam" id="NF038128">
    <property type="entry name" value="choice_anch_J"/>
    <property type="match status" value="1"/>
</dbReference>
<dbReference type="NCBIfam" id="TIGR04131">
    <property type="entry name" value="Bac_Flav_CTERM"/>
    <property type="match status" value="1"/>
</dbReference>
<evidence type="ECO:0000259" key="1">
    <source>
        <dbReference type="PROSITE" id="PS50853"/>
    </source>
</evidence>